<evidence type="ECO:0000256" key="4">
    <source>
        <dbReference type="ARBA" id="ARBA00023163"/>
    </source>
</evidence>
<dbReference type="SUPFAM" id="SSF52540">
    <property type="entry name" value="P-loop containing nucleoside triphosphate hydrolases"/>
    <property type="match status" value="1"/>
</dbReference>
<proteinExistence type="inferred from homology"/>
<dbReference type="SUPFAM" id="SSF46894">
    <property type="entry name" value="C-terminal effector domain of the bipartite response regulators"/>
    <property type="match status" value="1"/>
</dbReference>
<organism evidence="7 8">
    <name type="scientific">Micromonospora profundi</name>
    <dbReference type="NCBI Taxonomy" id="1420889"/>
    <lineage>
        <taxon>Bacteria</taxon>
        <taxon>Bacillati</taxon>
        <taxon>Actinomycetota</taxon>
        <taxon>Actinomycetes</taxon>
        <taxon>Micromonosporales</taxon>
        <taxon>Micromonosporaceae</taxon>
        <taxon>Micromonospora</taxon>
    </lineage>
</organism>
<dbReference type="Gene3D" id="1.10.10.10">
    <property type="entry name" value="Winged helix-like DNA-binding domain superfamily/Winged helix DNA-binding domain"/>
    <property type="match status" value="1"/>
</dbReference>
<dbReference type="SMART" id="SM00862">
    <property type="entry name" value="Trans_reg_C"/>
    <property type="match status" value="1"/>
</dbReference>
<dbReference type="InterPro" id="IPR005158">
    <property type="entry name" value="BTAD"/>
</dbReference>
<keyword evidence="3 5" id="KW-0238">DNA-binding</keyword>
<dbReference type="CDD" id="cd15831">
    <property type="entry name" value="BTAD"/>
    <property type="match status" value="1"/>
</dbReference>
<reference evidence="7 8" key="1">
    <citation type="submission" date="2023-07" db="EMBL/GenBank/DDBJ databases">
        <title>Micromonospora profundi TRM 95458 converts glycerol to a new osmotic compound.</title>
        <authorList>
            <person name="Lu D."/>
        </authorList>
    </citation>
    <scope>NUCLEOTIDE SEQUENCE [LARGE SCALE GENOMIC DNA]</scope>
    <source>
        <strain evidence="7 8">TRM95458</strain>
    </source>
</reference>
<name>A0AAJ6HVK2_9ACTN</name>
<dbReference type="KEGG" id="mprn:Q3V37_12915"/>
<dbReference type="Pfam" id="PF00486">
    <property type="entry name" value="Trans_reg_C"/>
    <property type="match status" value="1"/>
</dbReference>
<keyword evidence="4" id="KW-0804">Transcription</keyword>
<dbReference type="InterPro" id="IPR051677">
    <property type="entry name" value="AfsR-DnrI-RedD_regulator"/>
</dbReference>
<dbReference type="InterPro" id="IPR016032">
    <property type="entry name" value="Sig_transdc_resp-reg_C-effctor"/>
</dbReference>
<accession>A0AAJ6HVK2</accession>
<evidence type="ECO:0000313" key="8">
    <source>
        <dbReference type="Proteomes" id="UP001235874"/>
    </source>
</evidence>
<protein>
    <submittedName>
        <fullName evidence="7">BTAD domain-containing putative transcriptional regulator</fullName>
    </submittedName>
</protein>
<dbReference type="PANTHER" id="PTHR35807">
    <property type="entry name" value="TRANSCRIPTIONAL REGULATOR REDD-RELATED"/>
    <property type="match status" value="1"/>
</dbReference>
<dbReference type="EMBL" id="CP130472">
    <property type="protein sequence ID" value="WLS48050.1"/>
    <property type="molecule type" value="Genomic_DNA"/>
</dbReference>
<dbReference type="GO" id="GO:0000160">
    <property type="term" value="P:phosphorelay signal transduction system"/>
    <property type="evidence" value="ECO:0007669"/>
    <property type="project" value="InterPro"/>
</dbReference>
<dbReference type="GO" id="GO:0043531">
    <property type="term" value="F:ADP binding"/>
    <property type="evidence" value="ECO:0007669"/>
    <property type="project" value="InterPro"/>
</dbReference>
<dbReference type="InterPro" id="IPR001867">
    <property type="entry name" value="OmpR/PhoB-type_DNA-bd"/>
</dbReference>
<evidence type="ECO:0000259" key="6">
    <source>
        <dbReference type="PROSITE" id="PS51755"/>
    </source>
</evidence>
<dbReference type="Gene3D" id="1.25.40.10">
    <property type="entry name" value="Tetratricopeptide repeat domain"/>
    <property type="match status" value="1"/>
</dbReference>
<dbReference type="InterPro" id="IPR027417">
    <property type="entry name" value="P-loop_NTPase"/>
</dbReference>
<dbReference type="InterPro" id="IPR036388">
    <property type="entry name" value="WH-like_DNA-bd_sf"/>
</dbReference>
<dbReference type="GO" id="GO:0006355">
    <property type="term" value="P:regulation of DNA-templated transcription"/>
    <property type="evidence" value="ECO:0007669"/>
    <property type="project" value="InterPro"/>
</dbReference>
<dbReference type="SUPFAM" id="SSF48452">
    <property type="entry name" value="TPR-like"/>
    <property type="match status" value="1"/>
</dbReference>
<dbReference type="PANTHER" id="PTHR35807:SF1">
    <property type="entry name" value="TRANSCRIPTIONAL REGULATOR REDD"/>
    <property type="match status" value="1"/>
</dbReference>
<evidence type="ECO:0000256" key="5">
    <source>
        <dbReference type="PROSITE-ProRule" id="PRU01091"/>
    </source>
</evidence>
<sequence>MRIKVFTMLGPVEAHAGDNGVALGGARNQSILAALLLDTGRVVSIRRLIDAAWGDDPPSSARAQVQNRVGVLRRLLRSEHAESELIATRGSGYQLNLDGWQLDLRQFDEAVDRANVMADGGDLAGARAALGAALQLWRGPALDGLSTPLLQTAAAQMEERRLSALERRIQLDLALGRHGELVPELTNLTGEHPYREGLQALLTLALYRSGRRAEALNAHQRVRRLLVEQIGVEPGELLRTLHGAMLRGDESLAWRPPVDETVVRSVAVPHELPADVALFTGQRRALAELDLLLPEAGAPAVSAAIAGSAGVGKTALAVHWAHQVAHRFPDGQLFINLHGYAPEPPLRPNEALGVLLRSLGVRPEEVPVDVAGASAMYRSLTAGKRLLVVLDNARSAEDVRPLLPGGPGCLVLITSRDRLAGLAAREGVRRLTLGVLSPDDAGTLLARLLGEDRARAEPEAIGELASLCAYLPLALRIAVASLAHRPYRRVADLVAELRTEDRLAALAADDDDEAAIQVAFDLSYETVPPAAQRLFRLLGLAPGEDFSTATAAALSGTAPAEAELLLERLAAAHLIEEHAPGRFAFHDLLRRYAHDRAIRQHSAHQRRAALGRLHGSRLAELDYPAGERDGRPARHQRLLVCGASGAVCRR</sequence>
<comment type="similarity">
    <text evidence="1">Belongs to the AfsR/DnrI/RedD regulatory family.</text>
</comment>
<gene>
    <name evidence="7" type="ORF">Q3V37_12915</name>
</gene>
<dbReference type="GO" id="GO:0003677">
    <property type="term" value="F:DNA binding"/>
    <property type="evidence" value="ECO:0007669"/>
    <property type="project" value="UniProtKB-UniRule"/>
</dbReference>
<evidence type="ECO:0000256" key="3">
    <source>
        <dbReference type="ARBA" id="ARBA00023125"/>
    </source>
</evidence>
<keyword evidence="8" id="KW-1185">Reference proteome</keyword>
<dbReference type="PRINTS" id="PR00364">
    <property type="entry name" value="DISEASERSIST"/>
</dbReference>
<dbReference type="PROSITE" id="PS51755">
    <property type="entry name" value="OMPR_PHOB"/>
    <property type="match status" value="1"/>
</dbReference>
<dbReference type="Proteomes" id="UP001235874">
    <property type="component" value="Chromosome"/>
</dbReference>
<feature type="DNA-binding region" description="OmpR/PhoB-type" evidence="5">
    <location>
        <begin position="1"/>
        <end position="97"/>
    </location>
</feature>
<dbReference type="Gene3D" id="3.40.50.300">
    <property type="entry name" value="P-loop containing nucleotide triphosphate hydrolases"/>
    <property type="match status" value="1"/>
</dbReference>
<dbReference type="InterPro" id="IPR011990">
    <property type="entry name" value="TPR-like_helical_dom_sf"/>
</dbReference>
<dbReference type="SMART" id="SM01043">
    <property type="entry name" value="BTAD"/>
    <property type="match status" value="1"/>
</dbReference>
<evidence type="ECO:0000256" key="1">
    <source>
        <dbReference type="ARBA" id="ARBA00005820"/>
    </source>
</evidence>
<evidence type="ECO:0000313" key="7">
    <source>
        <dbReference type="EMBL" id="WLS48050.1"/>
    </source>
</evidence>
<feature type="domain" description="OmpR/PhoB-type" evidence="6">
    <location>
        <begin position="1"/>
        <end position="97"/>
    </location>
</feature>
<dbReference type="Pfam" id="PF03704">
    <property type="entry name" value="BTAD"/>
    <property type="match status" value="1"/>
</dbReference>
<evidence type="ECO:0000256" key="2">
    <source>
        <dbReference type="ARBA" id="ARBA00023015"/>
    </source>
</evidence>
<dbReference type="RefSeq" id="WP_306273588.1">
    <property type="nucleotide sequence ID" value="NZ_CP130472.1"/>
</dbReference>
<keyword evidence="2" id="KW-0805">Transcription regulation</keyword>
<dbReference type="AlphaFoldDB" id="A0AAJ6HVK2"/>